<protein>
    <submittedName>
        <fullName evidence="2">Uncharacterized protein</fullName>
    </submittedName>
</protein>
<dbReference type="InterPro" id="IPR036985">
    <property type="entry name" value="Transglutaminase-like_sf"/>
</dbReference>
<dbReference type="AlphaFoldDB" id="J4IBM3"/>
<dbReference type="GeneID" id="24099822"/>
<name>J4IBM3_9APHY</name>
<evidence type="ECO:0000313" key="3">
    <source>
        <dbReference type="Proteomes" id="UP000006352"/>
    </source>
</evidence>
<evidence type="ECO:0000313" key="2">
    <source>
        <dbReference type="EMBL" id="CCM04911.1"/>
    </source>
</evidence>
<reference evidence="2 3" key="1">
    <citation type="journal article" date="2012" name="Appl. Environ. Microbiol.">
        <title>Short-read sequencing for genomic analysis of the brown rot fungus Fibroporia radiculosa.</title>
        <authorList>
            <person name="Tang J.D."/>
            <person name="Perkins A.D."/>
            <person name="Sonstegard T.S."/>
            <person name="Schroeder S.G."/>
            <person name="Burgess S.C."/>
            <person name="Diehl S.V."/>
        </authorList>
    </citation>
    <scope>NUCLEOTIDE SEQUENCE [LARGE SCALE GENOMIC DNA]</scope>
    <source>
        <strain evidence="2 3">TFFH 294</strain>
    </source>
</reference>
<feature type="compositionally biased region" description="Acidic residues" evidence="1">
    <location>
        <begin position="11"/>
        <end position="23"/>
    </location>
</feature>
<dbReference type="STRING" id="599839.J4IBM3"/>
<evidence type="ECO:0000256" key="1">
    <source>
        <dbReference type="SAM" id="MobiDB-lite"/>
    </source>
</evidence>
<dbReference type="PANTHER" id="PTHR12135:SF0">
    <property type="entry name" value="DNA REPAIR PROTEIN COMPLEMENTING XP-C CELLS"/>
    <property type="match status" value="1"/>
</dbReference>
<dbReference type="Proteomes" id="UP000006352">
    <property type="component" value="Unassembled WGS sequence"/>
</dbReference>
<keyword evidence="3" id="KW-1185">Reference proteome</keyword>
<sequence>MLTSTENNSVVDDDSEDDFDWEEVAVPQYEQQPKAVEAEPANEDVQEGPSEKPHIEITIQTQRKGKKSSQAKPNPRAEQLYAERLARLTCHQVHTVCLLANARIRNKWLNDALLHVRRAFSALRATHAHALV</sequence>
<accession>J4IBM3</accession>
<dbReference type="Gene3D" id="3.90.260.10">
    <property type="entry name" value="Transglutaminase-like"/>
    <property type="match status" value="1"/>
</dbReference>
<dbReference type="GO" id="GO:0071942">
    <property type="term" value="C:XPC complex"/>
    <property type="evidence" value="ECO:0007669"/>
    <property type="project" value="TreeGrafter"/>
</dbReference>
<dbReference type="InterPro" id="IPR004583">
    <property type="entry name" value="DNA_repair_Rad4"/>
</dbReference>
<dbReference type="GO" id="GO:0006289">
    <property type="term" value="P:nucleotide-excision repair"/>
    <property type="evidence" value="ECO:0007669"/>
    <property type="project" value="InterPro"/>
</dbReference>
<dbReference type="HOGENOM" id="CLU_1917095_0_0_1"/>
<proteinExistence type="predicted"/>
<dbReference type="InParanoid" id="J4IBM3"/>
<feature type="compositionally biased region" description="Low complexity" evidence="1">
    <location>
        <begin position="1"/>
        <end position="10"/>
    </location>
</feature>
<feature type="region of interest" description="Disordered" evidence="1">
    <location>
        <begin position="1"/>
        <end position="76"/>
    </location>
</feature>
<gene>
    <name evidence="2" type="ORF">FIBRA_07108</name>
</gene>
<dbReference type="GO" id="GO:0005737">
    <property type="term" value="C:cytoplasm"/>
    <property type="evidence" value="ECO:0007669"/>
    <property type="project" value="TreeGrafter"/>
</dbReference>
<dbReference type="GO" id="GO:0003697">
    <property type="term" value="F:single-stranded DNA binding"/>
    <property type="evidence" value="ECO:0007669"/>
    <property type="project" value="TreeGrafter"/>
</dbReference>
<dbReference type="GO" id="GO:0006298">
    <property type="term" value="P:mismatch repair"/>
    <property type="evidence" value="ECO:0007669"/>
    <property type="project" value="TreeGrafter"/>
</dbReference>
<dbReference type="OrthoDB" id="3269320at2759"/>
<dbReference type="GO" id="GO:0003684">
    <property type="term" value="F:damaged DNA binding"/>
    <property type="evidence" value="ECO:0007669"/>
    <property type="project" value="InterPro"/>
</dbReference>
<organism evidence="2 3">
    <name type="scientific">Fibroporia radiculosa</name>
    <dbReference type="NCBI Taxonomy" id="599839"/>
    <lineage>
        <taxon>Eukaryota</taxon>
        <taxon>Fungi</taxon>
        <taxon>Dikarya</taxon>
        <taxon>Basidiomycota</taxon>
        <taxon>Agaricomycotina</taxon>
        <taxon>Agaricomycetes</taxon>
        <taxon>Polyporales</taxon>
        <taxon>Fibroporiaceae</taxon>
        <taxon>Fibroporia</taxon>
    </lineage>
</organism>
<dbReference type="RefSeq" id="XP_012184194.1">
    <property type="nucleotide sequence ID" value="XM_012328804.1"/>
</dbReference>
<dbReference type="EMBL" id="HE797173">
    <property type="protein sequence ID" value="CCM04911.1"/>
    <property type="molecule type" value="Genomic_DNA"/>
</dbReference>
<dbReference type="GO" id="GO:0000111">
    <property type="term" value="C:nucleotide-excision repair factor 2 complex"/>
    <property type="evidence" value="ECO:0007669"/>
    <property type="project" value="TreeGrafter"/>
</dbReference>
<dbReference type="PANTHER" id="PTHR12135">
    <property type="entry name" value="DNA REPAIR PROTEIN XP-C / RAD4"/>
    <property type="match status" value="1"/>
</dbReference>